<gene>
    <name evidence="1" type="ORF">HMPREF9249_02587</name>
</gene>
<dbReference type="HOGENOM" id="CLU_3169416_0_0_9"/>
<name>K1MHF8_9LACO</name>
<evidence type="ECO:0000313" key="1">
    <source>
        <dbReference type="EMBL" id="EKB61828.1"/>
    </source>
</evidence>
<dbReference type="AlphaFoldDB" id="K1MHF8"/>
<accession>K1MHF8</accession>
<organism evidence="1 2">
    <name type="scientific">Lactobacillus crispatus FB077-07</name>
    <dbReference type="NCBI Taxonomy" id="883092"/>
    <lineage>
        <taxon>Bacteria</taxon>
        <taxon>Bacillati</taxon>
        <taxon>Bacillota</taxon>
        <taxon>Bacilli</taxon>
        <taxon>Lactobacillales</taxon>
        <taxon>Lactobacillaceae</taxon>
        <taxon>Lactobacillus</taxon>
    </lineage>
</organism>
<dbReference type="EMBL" id="AGZG01000127">
    <property type="protein sequence ID" value="EKB61828.1"/>
    <property type="molecule type" value="Genomic_DNA"/>
</dbReference>
<evidence type="ECO:0000313" key="2">
    <source>
        <dbReference type="Proteomes" id="UP000004722"/>
    </source>
</evidence>
<sequence length="47" mass="5391">MTFYTMKYIQNNQNTNQAVLYALMLVAALGDCKIVCVRMNDSLNLFL</sequence>
<protein>
    <submittedName>
        <fullName evidence="1">Uncharacterized protein</fullName>
    </submittedName>
</protein>
<comment type="caution">
    <text evidence="1">The sequence shown here is derived from an EMBL/GenBank/DDBJ whole genome shotgun (WGS) entry which is preliminary data.</text>
</comment>
<reference evidence="1 2" key="1">
    <citation type="submission" date="2012-07" db="EMBL/GenBank/DDBJ databases">
        <title>The Genome Sequence of Lactobacillus crispatus FB077-07.</title>
        <authorList>
            <consortium name="The Broad Institute Genome Sequencing Platform"/>
            <person name="Earl A."/>
            <person name="Ward D."/>
            <person name="Feldgarden M."/>
            <person name="Gevers D."/>
            <person name="Saerens B."/>
            <person name="Vaneechoutte M."/>
            <person name="Walker B."/>
            <person name="Young S.K."/>
            <person name="Zeng Q."/>
            <person name="Gargeya S."/>
            <person name="Fitzgerald M."/>
            <person name="Haas B."/>
            <person name="Abouelleil A."/>
            <person name="Alvarado L."/>
            <person name="Arachchi H.M."/>
            <person name="Berlin A.M."/>
            <person name="Chapman S.B."/>
            <person name="Goldberg J."/>
            <person name="Griggs A."/>
            <person name="Gujja S."/>
            <person name="Hansen M."/>
            <person name="Howarth C."/>
            <person name="Imamovic A."/>
            <person name="Larimer J."/>
            <person name="McCowen C."/>
            <person name="Montmayeur A."/>
            <person name="Murphy C."/>
            <person name="Neiman D."/>
            <person name="Pearson M."/>
            <person name="Priest M."/>
            <person name="Roberts A."/>
            <person name="Saif S."/>
            <person name="Shea T."/>
            <person name="Sisk P."/>
            <person name="Sykes S."/>
            <person name="Wortman J."/>
            <person name="Nusbaum C."/>
            <person name="Birren B."/>
        </authorList>
    </citation>
    <scope>NUCLEOTIDE SEQUENCE [LARGE SCALE GENOMIC DNA]</scope>
    <source>
        <strain evidence="1 2">FB077-07</strain>
    </source>
</reference>
<dbReference type="Proteomes" id="UP000004722">
    <property type="component" value="Unassembled WGS sequence"/>
</dbReference>
<proteinExistence type="predicted"/>